<protein>
    <submittedName>
        <fullName evidence="1">Uncharacterized protein</fullName>
    </submittedName>
</protein>
<proteinExistence type="predicted"/>
<evidence type="ECO:0000313" key="1">
    <source>
        <dbReference type="EMBL" id="MDQ0337384.1"/>
    </source>
</evidence>
<gene>
    <name evidence="1" type="ORF">J2S00_000154</name>
</gene>
<comment type="caution">
    <text evidence="1">The sequence shown here is derived from an EMBL/GenBank/DDBJ whole genome shotgun (WGS) entry which is preliminary data.</text>
</comment>
<sequence>MFYSETVSPLKMKLRIVNATNQSEKLSNPSIQSLNFLLTKQNVCSRNICSRTFVLIIQKA</sequence>
<organism evidence="1 2">
    <name type="scientific">Caldalkalibacillus uzonensis</name>
    <dbReference type="NCBI Taxonomy" id="353224"/>
    <lineage>
        <taxon>Bacteria</taxon>
        <taxon>Bacillati</taxon>
        <taxon>Bacillota</taxon>
        <taxon>Bacilli</taxon>
        <taxon>Bacillales</taxon>
        <taxon>Bacillaceae</taxon>
        <taxon>Caldalkalibacillus</taxon>
    </lineage>
</organism>
<accession>A0ABU0CNB6</accession>
<keyword evidence="2" id="KW-1185">Reference proteome</keyword>
<dbReference type="EMBL" id="JAUSUQ010000001">
    <property type="protein sequence ID" value="MDQ0337384.1"/>
    <property type="molecule type" value="Genomic_DNA"/>
</dbReference>
<evidence type="ECO:0000313" key="2">
    <source>
        <dbReference type="Proteomes" id="UP001232445"/>
    </source>
</evidence>
<reference evidence="1 2" key="1">
    <citation type="submission" date="2023-07" db="EMBL/GenBank/DDBJ databases">
        <title>Genomic Encyclopedia of Type Strains, Phase IV (KMG-IV): sequencing the most valuable type-strain genomes for metagenomic binning, comparative biology and taxonomic classification.</title>
        <authorList>
            <person name="Goeker M."/>
        </authorList>
    </citation>
    <scope>NUCLEOTIDE SEQUENCE [LARGE SCALE GENOMIC DNA]</scope>
    <source>
        <strain evidence="1 2">DSM 17740</strain>
    </source>
</reference>
<name>A0ABU0CNB6_9BACI</name>
<dbReference type="Proteomes" id="UP001232445">
    <property type="component" value="Unassembled WGS sequence"/>
</dbReference>